<dbReference type="AlphaFoldDB" id="A0AA40SQB4"/>
<reference evidence="2 3" key="1">
    <citation type="submission" date="2020-08" db="EMBL/GenBank/DDBJ databases">
        <title>Sequencing the genomes of 1000 actinobacteria strains.</title>
        <authorList>
            <person name="Klenk H.-P."/>
        </authorList>
    </citation>
    <scope>NUCLEOTIDE SEQUENCE [LARGE SCALE GENOMIC DNA]</scope>
    <source>
        <strain evidence="2 3">DSM 19600</strain>
    </source>
</reference>
<evidence type="ECO:0000256" key="1">
    <source>
        <dbReference type="SAM" id="Phobius"/>
    </source>
</evidence>
<feature type="transmembrane region" description="Helical" evidence="1">
    <location>
        <begin position="12"/>
        <end position="41"/>
    </location>
</feature>
<dbReference type="RefSeq" id="WP_183499853.1">
    <property type="nucleotide sequence ID" value="NZ_BAABCO010000002.1"/>
</dbReference>
<feature type="transmembrane region" description="Helical" evidence="1">
    <location>
        <begin position="89"/>
        <end position="113"/>
    </location>
</feature>
<feature type="transmembrane region" description="Helical" evidence="1">
    <location>
        <begin position="125"/>
        <end position="144"/>
    </location>
</feature>
<name>A0AA40SQB4_9MICO</name>
<gene>
    <name evidence="2" type="ORF">BKA10_002089</name>
</gene>
<keyword evidence="1" id="KW-0812">Transmembrane</keyword>
<feature type="transmembrane region" description="Helical" evidence="1">
    <location>
        <begin position="196"/>
        <end position="213"/>
    </location>
</feature>
<keyword evidence="1" id="KW-1133">Transmembrane helix</keyword>
<keyword evidence="3" id="KW-1185">Reference proteome</keyword>
<sequence length="226" mass="23636">MSRTAVRAGRSTALIAALVVGAALLAAAIIGAIPTVSGYFLDYWNGRADLMTGHVPQIPVHGEVPAEPDDANYSGVLISSTEALTGPRMLQAIAAVLGILVVITGSLLAVLLAVRMLRGHSFTRLFSWGLGALGALVMIAAAVAPQLNALAVDIAVQELGYRIYDPAVDVTMTADGVESVILSLWDLEWILDRVDLTGFLLGVIIALLGLLVADGTRLQRDTEGLV</sequence>
<comment type="caution">
    <text evidence="2">The sequence shown here is derived from an EMBL/GenBank/DDBJ whole genome shotgun (WGS) entry which is preliminary data.</text>
</comment>
<organism evidence="2 3">
    <name type="scientific">Microbacterium invictum</name>
    <dbReference type="NCBI Taxonomy" id="515415"/>
    <lineage>
        <taxon>Bacteria</taxon>
        <taxon>Bacillati</taxon>
        <taxon>Actinomycetota</taxon>
        <taxon>Actinomycetes</taxon>
        <taxon>Micrococcales</taxon>
        <taxon>Microbacteriaceae</taxon>
        <taxon>Microbacterium</taxon>
    </lineage>
</organism>
<protein>
    <submittedName>
        <fullName evidence="2">Uncharacterized protein</fullName>
    </submittedName>
</protein>
<accession>A0AA40SQB4</accession>
<evidence type="ECO:0000313" key="3">
    <source>
        <dbReference type="Proteomes" id="UP000549113"/>
    </source>
</evidence>
<keyword evidence="1" id="KW-0472">Membrane</keyword>
<evidence type="ECO:0000313" key="2">
    <source>
        <dbReference type="EMBL" id="MBB4140295.1"/>
    </source>
</evidence>
<dbReference type="Proteomes" id="UP000549113">
    <property type="component" value="Unassembled WGS sequence"/>
</dbReference>
<proteinExistence type="predicted"/>
<dbReference type="EMBL" id="JACIFH010000001">
    <property type="protein sequence ID" value="MBB4140295.1"/>
    <property type="molecule type" value="Genomic_DNA"/>
</dbReference>